<evidence type="ECO:0000256" key="6">
    <source>
        <dbReference type="SAM" id="MobiDB-lite"/>
    </source>
</evidence>
<sequence length="1804" mass="199512">MSDIQIYLVEFDKNRKEATDIAAQSAQRLQSKELKLSTLIESLAEYINHEEPPTRAKTMSYLAEVLQAVPPKVLTGQHRNLLCDFVLGRVSGDTEGIGASAKALLALESLGQWDQNRASEIMTAILEHTHPLDQYKDKNERYPIVLLIDLLMAKYRAEAIHALHEESPNFTSRLVSYFDGEKDPRNLMVVFSILRVAGTEWDMSAHAQEVFDASFNYFPITFRPPPDDPYGITSQDLKDRLRACIASSSFFAPYAFPALLDKLDSASANTKRDVLQALLSCVQNYGPRTVNLYSITLWDALKFEILSVQEEDLAEKSLDVLGEISRQLSRGSQDSMVLYLKPVAKECNEHLEDAPTKQSQGATRILHAVCKSCAPASNFIITAVLPHIFVLYQNSQDMSKRRALIETLTQIVKANSEVFGEWRRNELPQSGDSEDITPEKYNVNGLTPFRNQILETLTGAFNAATIKQVSYRLILLDALVQVAKVRALLADEQISAIIKLFDDVVLSEESYGKDDMKTAAINGLVDIAHQKPQPVIDNSFPAFLARLPDKDNQGPETYVPILEAFAKLGSEQTVFNTVVVRLKSKLKSAIQQRASATYLHAILSALLYAFSQESCKFERSAYFEDPILPLVEKVCLETDDEQQDDTTMYLVGRLANVILRGQSSDVQLNAQLPNEVYKLYSSASTGETLAPVTADTSQVVSRRLIFSTYLLAAQRKDVPLSSEPRVLLESLIQSASSEDLTIGTRVAILQQISLICNKFIPTSALKETLDPILHDPQNLLLTTTLTPTSIRIIFAILKALVLRNAPRLPEIFTFLTTALSDAQNGKNIAHGFATLLQPSEILTKENHCTISPLHKQKTFAILAPDIAQGIKDVDAALKGNYLIALAGIIRTLPFSVLEPQLSTLTPLLLQTLDLPSSADIKAGTIDTVSQILTEKAEAIEEHTSSLISRLLNCAVGKVENGNSTVVRAKALQCLLLKCNRGHPCDNCTKRGDLDSCSYASPGARKKSSTPNGAAGTPDEMQNRIDRLEGLVLSLMTNGSQSAGPAAASAAIAGAGSSMSGSSQGFPRDVDSIQEEPEGNESEVDQVTKSIGIMKVDSGRNIFASEAHWYSILAEISEVKTYFQDHKKQFEVQYNRVKQNTEQANGGSSGLLFQTVKPATLAEIQAEFPAKVTTDVLISRFFNTYNYDPAFHIIHGPTYQKQYDQHWANPTETPVVWLAMSFAMMVIAVQSYHRSQDEPPEYRGRTEKMLADYRRLTAQCLVLADVTQPINYMLETLLLYVIAEFGRSRDAEGSVLLGVSIIVRLAMRMGYHRDSKDYPAITPFNGEMRRRIWSVIRQSDILFSNQVGLPPMIRPNDTNTALPINIYDDELIEDMKALPPARPINETTPMTYVIYKAQLINLFSEIVDSVQTLHPTSYEEAMKLDHKLREIHSNIPTVFKMRAIEESLRDPAALVMQRYILDLLFLKSQCVLHRKFICPSRESPRYVYSRRTSVDNAVEMLRHQATLHNESRPGGRLSNVKWFISSLTSNDFLLAAMIVALDLHHSAEIERTGRRSSNDVYDWTHERRASMLAALELSRSIWESLSDQSLEALKANGLLTAMLSRLQEHEAQIRQQISQGFTPPSRFSQNGANGDDTKLAPEHSAAMTLGMLSTGALTPDATNMFAQYPNSAATMNGHPVSSGLTPQPQQFSSAVDNGPVSAPSPFSFFGSQGFLGMEVPGNNIDWDAWDSYVQTSTVDPNTSNLLWPGGMNMDAPSPNPLMDGLDASSHAQNGQQASTAGPVNGFSMSGNVFMGVGTPPRNSMI</sequence>
<dbReference type="InterPro" id="IPR007219">
    <property type="entry name" value="XnlR_reg_dom"/>
</dbReference>
<feature type="region of interest" description="Disordered" evidence="6">
    <location>
        <begin position="1000"/>
        <end position="1019"/>
    </location>
</feature>
<comment type="function">
    <text evidence="5">Key component of the cytosolic iron-sulfur protein assembly (CIA) complex, a multiprotein complex that mediates the incorporation of iron-sulfur cluster into apoproteins specifically involved in DNA metabolism and genomic integrity. In the CIA complex, MMS19 acts as an adapter between early-acting CIA components and a subset of cellular target iron-sulfur proteins.</text>
</comment>
<dbReference type="PANTHER" id="PTHR12891:SF0">
    <property type="entry name" value="MMS19 NUCLEOTIDE EXCISION REPAIR PROTEIN HOMOLOG"/>
    <property type="match status" value="1"/>
</dbReference>
<dbReference type="InterPro" id="IPR039920">
    <property type="entry name" value="MMS19"/>
</dbReference>
<gene>
    <name evidence="8" type="ORF">EG328_007714</name>
</gene>
<dbReference type="CDD" id="cd12148">
    <property type="entry name" value="fungal_TF_MHR"/>
    <property type="match status" value="1"/>
</dbReference>
<dbReference type="InterPro" id="IPR024687">
    <property type="entry name" value="MMS19_C"/>
</dbReference>
<dbReference type="PANTHER" id="PTHR12891">
    <property type="entry name" value="DNA REPAIR/TRANSCRIPTION PROTEIN MET18/MMS19"/>
    <property type="match status" value="1"/>
</dbReference>
<evidence type="ECO:0000256" key="2">
    <source>
        <dbReference type="ARBA" id="ARBA00009340"/>
    </source>
</evidence>
<dbReference type="SUPFAM" id="SSF48371">
    <property type="entry name" value="ARM repeat"/>
    <property type="match status" value="2"/>
</dbReference>
<dbReference type="Proteomes" id="UP000447873">
    <property type="component" value="Unassembled WGS sequence"/>
</dbReference>
<comment type="similarity">
    <text evidence="2 5">Belongs to the MET18/MMS19 family.</text>
</comment>
<evidence type="ECO:0000313" key="8">
    <source>
        <dbReference type="EMBL" id="KAE9968153.1"/>
    </source>
</evidence>
<dbReference type="GO" id="GO:0016226">
    <property type="term" value="P:iron-sulfur cluster assembly"/>
    <property type="evidence" value="ECO:0007669"/>
    <property type="project" value="UniProtKB-UniRule"/>
</dbReference>
<keyword evidence="5" id="KW-0234">DNA repair</keyword>
<name>A0A8H3YQD0_VENIN</name>
<dbReference type="EMBL" id="WNWS01000419">
    <property type="protein sequence ID" value="KAE9968153.1"/>
    <property type="molecule type" value="Genomic_DNA"/>
</dbReference>
<dbReference type="InterPro" id="IPR011989">
    <property type="entry name" value="ARM-like"/>
</dbReference>
<feature type="region of interest" description="Disordered" evidence="6">
    <location>
        <begin position="1678"/>
        <end position="1697"/>
    </location>
</feature>
<dbReference type="Gene3D" id="1.25.10.10">
    <property type="entry name" value="Leucine-rich Repeat Variant"/>
    <property type="match status" value="2"/>
</dbReference>
<comment type="subcellular location">
    <subcellularLocation>
        <location evidence="1 5">Nucleus</location>
    </subcellularLocation>
</comment>
<dbReference type="InterPro" id="IPR016024">
    <property type="entry name" value="ARM-type_fold"/>
</dbReference>
<organism evidence="8 9">
    <name type="scientific">Venturia inaequalis</name>
    <name type="common">Apple scab fungus</name>
    <dbReference type="NCBI Taxonomy" id="5025"/>
    <lineage>
        <taxon>Eukaryota</taxon>
        <taxon>Fungi</taxon>
        <taxon>Dikarya</taxon>
        <taxon>Ascomycota</taxon>
        <taxon>Pezizomycotina</taxon>
        <taxon>Dothideomycetes</taxon>
        <taxon>Pleosporomycetidae</taxon>
        <taxon>Venturiales</taxon>
        <taxon>Venturiaceae</taxon>
        <taxon>Venturia</taxon>
    </lineage>
</organism>
<feature type="region of interest" description="Disordered" evidence="6">
    <location>
        <begin position="1762"/>
        <end position="1781"/>
    </location>
</feature>
<accession>A0A8H3YQD0</accession>
<dbReference type="Pfam" id="PF12460">
    <property type="entry name" value="MMS19_C"/>
    <property type="match status" value="1"/>
</dbReference>
<feature type="compositionally biased region" description="Polar residues" evidence="6">
    <location>
        <begin position="1768"/>
        <end position="1781"/>
    </location>
</feature>
<evidence type="ECO:0000256" key="1">
    <source>
        <dbReference type="ARBA" id="ARBA00004123"/>
    </source>
</evidence>
<dbReference type="Pfam" id="PF04082">
    <property type="entry name" value="Fungal_trans"/>
    <property type="match status" value="1"/>
</dbReference>
<dbReference type="SMART" id="SM00906">
    <property type="entry name" value="Fungal_trans"/>
    <property type="match status" value="1"/>
</dbReference>
<dbReference type="GO" id="GO:0097361">
    <property type="term" value="C:cytosolic [4Fe-4S] assembly targeting complex"/>
    <property type="evidence" value="ECO:0007669"/>
    <property type="project" value="UniProtKB-UniRule"/>
</dbReference>
<feature type="compositionally biased region" description="Acidic residues" evidence="6">
    <location>
        <begin position="1071"/>
        <end position="1083"/>
    </location>
</feature>
<evidence type="ECO:0000256" key="3">
    <source>
        <dbReference type="ARBA" id="ARBA00022737"/>
    </source>
</evidence>
<dbReference type="GO" id="GO:0006281">
    <property type="term" value="P:DNA repair"/>
    <property type="evidence" value="ECO:0007669"/>
    <property type="project" value="UniProtKB-UniRule"/>
</dbReference>
<dbReference type="Pfam" id="PF14500">
    <property type="entry name" value="MMS19_N"/>
    <property type="match status" value="1"/>
</dbReference>
<feature type="region of interest" description="Disordered" evidence="6">
    <location>
        <begin position="1056"/>
        <end position="1084"/>
    </location>
</feature>
<comment type="caution">
    <text evidence="8">The sequence shown here is derived from an EMBL/GenBank/DDBJ whole genome shotgun (WGS) entry which is preliminary data.</text>
</comment>
<keyword evidence="5" id="KW-0227">DNA damage</keyword>
<proteinExistence type="inferred from homology"/>
<evidence type="ECO:0000313" key="9">
    <source>
        <dbReference type="Proteomes" id="UP000447873"/>
    </source>
</evidence>
<dbReference type="GO" id="GO:0008270">
    <property type="term" value="F:zinc ion binding"/>
    <property type="evidence" value="ECO:0007669"/>
    <property type="project" value="InterPro"/>
</dbReference>
<feature type="domain" description="Xylanolytic transcriptional activator regulatory" evidence="7">
    <location>
        <begin position="1294"/>
        <end position="1368"/>
    </location>
</feature>
<evidence type="ECO:0000256" key="5">
    <source>
        <dbReference type="RuleBase" id="RU367072"/>
    </source>
</evidence>
<evidence type="ECO:0000259" key="7">
    <source>
        <dbReference type="SMART" id="SM00906"/>
    </source>
</evidence>
<dbReference type="GO" id="GO:0051604">
    <property type="term" value="P:protein maturation"/>
    <property type="evidence" value="ECO:0007669"/>
    <property type="project" value="UniProtKB-UniRule"/>
</dbReference>
<keyword evidence="3" id="KW-0677">Repeat</keyword>
<evidence type="ECO:0000256" key="4">
    <source>
        <dbReference type="ARBA" id="ARBA00023242"/>
    </source>
</evidence>
<keyword evidence="4 5" id="KW-0539">Nucleus</keyword>
<reference evidence="8 9" key="1">
    <citation type="submission" date="2018-12" db="EMBL/GenBank/DDBJ databases">
        <title>Venturia inaequalis Genome Resource.</title>
        <authorList>
            <person name="Lichtner F.J."/>
        </authorList>
    </citation>
    <scope>NUCLEOTIDE SEQUENCE [LARGE SCALE GENOMIC DNA]</scope>
    <source>
        <strain evidence="8 9">120213</strain>
    </source>
</reference>
<dbReference type="GO" id="GO:0005634">
    <property type="term" value="C:nucleus"/>
    <property type="evidence" value="ECO:0007669"/>
    <property type="project" value="UniProtKB-SubCell"/>
</dbReference>
<dbReference type="GO" id="GO:0006351">
    <property type="term" value="P:DNA-templated transcription"/>
    <property type="evidence" value="ECO:0007669"/>
    <property type="project" value="InterPro"/>
</dbReference>
<protein>
    <recommendedName>
        <fullName evidence="5">MMS19 nucleotide excision repair protein</fullName>
    </recommendedName>
</protein>
<feature type="compositionally biased region" description="Polar residues" evidence="6">
    <location>
        <begin position="1681"/>
        <end position="1694"/>
    </location>
</feature>
<dbReference type="InterPro" id="IPR029240">
    <property type="entry name" value="MMS19_N"/>
</dbReference>
<dbReference type="GO" id="GO:0003677">
    <property type="term" value="F:DNA binding"/>
    <property type="evidence" value="ECO:0007669"/>
    <property type="project" value="InterPro"/>
</dbReference>